<dbReference type="GO" id="GO:0016491">
    <property type="term" value="F:oxidoreductase activity"/>
    <property type="evidence" value="ECO:0007669"/>
    <property type="project" value="UniProtKB-KW"/>
</dbReference>
<accession>A0A2R6NHF5</accession>
<dbReference type="Proteomes" id="UP000186601">
    <property type="component" value="Unassembled WGS sequence"/>
</dbReference>
<organism evidence="3 4">
    <name type="scientific">Hermanssonia centrifuga</name>
    <dbReference type="NCBI Taxonomy" id="98765"/>
    <lineage>
        <taxon>Eukaryota</taxon>
        <taxon>Fungi</taxon>
        <taxon>Dikarya</taxon>
        <taxon>Basidiomycota</taxon>
        <taxon>Agaricomycotina</taxon>
        <taxon>Agaricomycetes</taxon>
        <taxon>Polyporales</taxon>
        <taxon>Meruliaceae</taxon>
        <taxon>Hermanssonia</taxon>
    </lineage>
</organism>
<name>A0A2R6NHF5_9APHY</name>
<evidence type="ECO:0000313" key="4">
    <source>
        <dbReference type="Proteomes" id="UP000186601"/>
    </source>
</evidence>
<dbReference type="STRING" id="98765.A0A2R6NHF5"/>
<gene>
    <name evidence="3" type="ORF">PHLCEN_2v12689</name>
</gene>
<dbReference type="PANTHER" id="PTHR43976">
    <property type="entry name" value="SHORT CHAIN DEHYDROGENASE"/>
    <property type="match status" value="1"/>
</dbReference>
<dbReference type="InterPro" id="IPR036291">
    <property type="entry name" value="NAD(P)-bd_dom_sf"/>
</dbReference>
<dbReference type="InterPro" id="IPR002347">
    <property type="entry name" value="SDR_fam"/>
</dbReference>
<evidence type="ECO:0000256" key="1">
    <source>
        <dbReference type="ARBA" id="ARBA00006484"/>
    </source>
</evidence>
<dbReference type="Pfam" id="PF00106">
    <property type="entry name" value="adh_short"/>
    <property type="match status" value="1"/>
</dbReference>
<evidence type="ECO:0000313" key="3">
    <source>
        <dbReference type="EMBL" id="PSR71422.1"/>
    </source>
</evidence>
<reference evidence="3 4" key="1">
    <citation type="submission" date="2018-02" db="EMBL/GenBank/DDBJ databases">
        <title>Genome sequence of the basidiomycete white-rot fungus Phlebia centrifuga.</title>
        <authorList>
            <person name="Granchi Z."/>
            <person name="Peng M."/>
            <person name="de Vries R.P."/>
            <person name="Hilden K."/>
            <person name="Makela M.R."/>
            <person name="Grigoriev I."/>
            <person name="Riley R."/>
        </authorList>
    </citation>
    <scope>NUCLEOTIDE SEQUENCE [LARGE SCALE GENOMIC DNA]</scope>
    <source>
        <strain evidence="3 4">FBCC195</strain>
    </source>
</reference>
<dbReference type="OrthoDB" id="1274115at2759"/>
<comment type="caution">
    <text evidence="3">The sequence shown here is derived from an EMBL/GenBank/DDBJ whole genome shotgun (WGS) entry which is preliminary data.</text>
</comment>
<dbReference type="SUPFAM" id="SSF51735">
    <property type="entry name" value="NAD(P)-binding Rossmann-fold domains"/>
    <property type="match status" value="1"/>
</dbReference>
<comment type="similarity">
    <text evidence="1">Belongs to the short-chain dehydrogenases/reductases (SDR) family.</text>
</comment>
<keyword evidence="2" id="KW-0560">Oxidoreductase</keyword>
<dbReference type="InterPro" id="IPR051911">
    <property type="entry name" value="SDR_oxidoreductase"/>
</dbReference>
<evidence type="ECO:0000256" key="2">
    <source>
        <dbReference type="ARBA" id="ARBA00023002"/>
    </source>
</evidence>
<dbReference type="Gene3D" id="3.40.50.720">
    <property type="entry name" value="NAD(P)-binding Rossmann-like Domain"/>
    <property type="match status" value="1"/>
</dbReference>
<dbReference type="PANTHER" id="PTHR43976:SF16">
    <property type="entry name" value="SHORT-CHAIN DEHYDROGENASE_REDUCTASE FAMILY PROTEIN"/>
    <property type="match status" value="1"/>
</dbReference>
<sequence>MSSNIKVWFITGTPSNNASLRADVSETHTSWRVFLGTSSGFGLHLVKIVLARGDKVIASARSVDKIRHLESPTCKILQLDVTDDCQTLDERAKQALDMWGRVDVLVNNAGFGAPGIAEEAGASGFAKQFDANFFGVVNVTNAFLPYLRSAKSGVIVMMGSRHAWKSQFP</sequence>
<keyword evidence="4" id="KW-1185">Reference proteome</keyword>
<protein>
    <submittedName>
        <fullName evidence="3">Uncharacterized protein</fullName>
    </submittedName>
</protein>
<proteinExistence type="inferred from homology"/>
<dbReference type="PRINTS" id="PR00081">
    <property type="entry name" value="GDHRDH"/>
</dbReference>
<dbReference type="AlphaFoldDB" id="A0A2R6NHF5"/>
<dbReference type="EMBL" id="MLYV02001285">
    <property type="protein sequence ID" value="PSR71422.1"/>
    <property type="molecule type" value="Genomic_DNA"/>
</dbReference>